<dbReference type="EMBL" id="CP127363">
    <property type="protein sequence ID" value="WIY48496.1"/>
    <property type="molecule type" value="Genomic_DNA"/>
</dbReference>
<sequence length="60" mass="6590">MSFLSLVNEAFHQRPDGGALHLIAMGHVSDAPQHPQRFARNDDPRAVEVVARQGAADQRT</sequence>
<evidence type="ECO:0000313" key="2">
    <source>
        <dbReference type="Proteomes" id="UP001242732"/>
    </source>
</evidence>
<dbReference type="Proteomes" id="UP001242732">
    <property type="component" value="Chromosome"/>
</dbReference>
<organism evidence="1 2">
    <name type="scientific">Paracidovorax citrulli</name>
    <name type="common">Acidovorax citrulli</name>
    <dbReference type="NCBI Taxonomy" id="80869"/>
    <lineage>
        <taxon>Bacteria</taxon>
        <taxon>Pseudomonadati</taxon>
        <taxon>Pseudomonadota</taxon>
        <taxon>Betaproteobacteria</taxon>
        <taxon>Burkholderiales</taxon>
        <taxon>Comamonadaceae</taxon>
        <taxon>Paracidovorax</taxon>
    </lineage>
</organism>
<name>A0ABY9ANJ3_PARCI</name>
<reference evidence="1 2" key="1">
    <citation type="submission" date="2023-06" db="EMBL/GenBank/DDBJ databases">
        <authorList>
            <person name="Ham H."/>
            <person name="Park D.S."/>
        </authorList>
    </citation>
    <scope>NUCLEOTIDE SEQUENCE [LARGE SCALE GENOMIC DNA]</scope>
    <source>
        <strain evidence="1 2">KACC 17005</strain>
    </source>
</reference>
<dbReference type="RefSeq" id="WP_133246152.1">
    <property type="nucleotide sequence ID" value="NZ_CP023687.1"/>
</dbReference>
<evidence type="ECO:0000313" key="1">
    <source>
        <dbReference type="EMBL" id="WIY48496.1"/>
    </source>
</evidence>
<protein>
    <submittedName>
        <fullName evidence="1">Uncharacterized protein</fullName>
    </submittedName>
</protein>
<proteinExistence type="predicted"/>
<gene>
    <name evidence="1" type="ORF">QRO08_22185</name>
</gene>
<accession>A0ABY9ANJ3</accession>
<keyword evidence="2" id="KW-1185">Reference proteome</keyword>